<evidence type="ECO:0000313" key="1">
    <source>
        <dbReference type="EMBL" id="WGX77273.1"/>
    </source>
</evidence>
<reference evidence="1 2" key="1">
    <citation type="submission" date="2023-04" db="EMBL/GenBank/DDBJ databases">
        <title>Bacteria Genome Submission.</title>
        <authorList>
            <person name="Isaac P."/>
        </authorList>
    </citation>
    <scope>NUCLEOTIDE SEQUENCE [LARGE SCALE GENOMIC DNA]</scope>
    <source>
        <strain evidence="1 2">SampleS7P1</strain>
    </source>
</reference>
<gene>
    <name evidence="1" type="ORF">QJS64_11665</name>
</gene>
<organism evidence="1 2">
    <name type="scientific">Paraclostridium bifermentans</name>
    <name type="common">Clostridium bifermentans</name>
    <dbReference type="NCBI Taxonomy" id="1490"/>
    <lineage>
        <taxon>Bacteria</taxon>
        <taxon>Bacillati</taxon>
        <taxon>Bacillota</taxon>
        <taxon>Clostridia</taxon>
        <taxon>Peptostreptococcales</taxon>
        <taxon>Peptostreptococcaceae</taxon>
        <taxon>Paraclostridium</taxon>
    </lineage>
</organism>
<protein>
    <submittedName>
        <fullName evidence="1">PH domain-containing protein</fullName>
    </submittedName>
</protein>
<name>A0ABY8R843_PARBF</name>
<keyword evidence="2" id="KW-1185">Reference proteome</keyword>
<dbReference type="Proteomes" id="UP001239169">
    <property type="component" value="Chromosome"/>
</dbReference>
<evidence type="ECO:0000313" key="2">
    <source>
        <dbReference type="Proteomes" id="UP001239169"/>
    </source>
</evidence>
<sequence length="50" mass="5922">MQAVEFKTNPIQLKNNIGKITIDYYSESSEEIKLIYMNKHYVEKLIEVSK</sequence>
<proteinExistence type="predicted"/>
<dbReference type="EMBL" id="CP124685">
    <property type="protein sequence ID" value="WGX77273.1"/>
    <property type="molecule type" value="Genomic_DNA"/>
</dbReference>
<accession>A0ABY8R843</accession>